<dbReference type="Proteomes" id="UP000217250">
    <property type="component" value="Chromosome"/>
</dbReference>
<name>A0A250FQ50_9FLAO</name>
<dbReference type="EMBL" id="CP022386">
    <property type="protein sequence ID" value="ATA87240.1"/>
    <property type="molecule type" value="Genomic_DNA"/>
</dbReference>
<gene>
    <name evidence="1" type="ORF">CGC50_08735</name>
</gene>
<organism evidence="1 2">
    <name type="scientific">Capnocytophaga gingivalis</name>
    <dbReference type="NCBI Taxonomy" id="1017"/>
    <lineage>
        <taxon>Bacteria</taxon>
        <taxon>Pseudomonadati</taxon>
        <taxon>Bacteroidota</taxon>
        <taxon>Flavobacteriia</taxon>
        <taxon>Flavobacteriales</taxon>
        <taxon>Flavobacteriaceae</taxon>
        <taxon>Capnocytophaga</taxon>
    </lineage>
</organism>
<accession>A0A250FQ50</accession>
<evidence type="ECO:0000313" key="1">
    <source>
        <dbReference type="EMBL" id="ATA87240.1"/>
    </source>
</evidence>
<sequence length="233" mass="27566">MAESKNKIMTIRILYLFLLLLPQLLQAQTLREKLSLADKEYHKGNYQQVVDLLKGEDFLKTPEALYWVIQARFALLQKDYSENIVKFDYNRLSSLRTDIATYKALTAKNKKARSLTAVEEVLEQYPPTELDFIVQKIEHAEGGQMQQLKEAFESKDYDQVLQLAEEFHKDKVLRPFVIEYYRLMAAYKKINLRKASRSEKEQLYNQFKAYKEAYHHKNILYDQAVEAAIRELR</sequence>
<proteinExistence type="predicted"/>
<dbReference type="KEGG" id="cgh:CGC50_08735"/>
<reference evidence="2" key="1">
    <citation type="submission" date="2017-06" db="EMBL/GenBank/DDBJ databases">
        <title>Capnocytophaga spp. assemblies.</title>
        <authorList>
            <person name="Gulvik C.A."/>
        </authorList>
    </citation>
    <scope>NUCLEOTIDE SEQUENCE [LARGE SCALE GENOMIC DNA]</scope>
    <source>
        <strain evidence="2">H1496</strain>
    </source>
</reference>
<dbReference type="AlphaFoldDB" id="A0A250FQ50"/>
<evidence type="ECO:0000313" key="2">
    <source>
        <dbReference type="Proteomes" id="UP000217250"/>
    </source>
</evidence>
<protein>
    <submittedName>
        <fullName evidence="1">Uncharacterized protein</fullName>
    </submittedName>
</protein>